<dbReference type="EMBL" id="JAVIJP010000053">
    <property type="protein sequence ID" value="KAL3624486.1"/>
    <property type="molecule type" value="Genomic_DNA"/>
</dbReference>
<gene>
    <name evidence="9" type="ORF">CASFOL_031154</name>
</gene>
<evidence type="ECO:0000256" key="5">
    <source>
        <dbReference type="ARBA" id="ARBA00023049"/>
    </source>
</evidence>
<dbReference type="GO" id="GO:0046872">
    <property type="term" value="F:metal ion binding"/>
    <property type="evidence" value="ECO:0007669"/>
    <property type="project" value="UniProtKB-KW"/>
</dbReference>
<keyword evidence="10" id="KW-1185">Reference proteome</keyword>
<evidence type="ECO:0000256" key="6">
    <source>
        <dbReference type="RuleBase" id="RU003983"/>
    </source>
</evidence>
<dbReference type="InterPro" id="IPR001915">
    <property type="entry name" value="Peptidase_M48"/>
</dbReference>
<dbReference type="InterPro" id="IPR051156">
    <property type="entry name" value="Mito/Outer_Membr_Metalloprot"/>
</dbReference>
<feature type="domain" description="Peptidase M48" evidence="8">
    <location>
        <begin position="180"/>
        <end position="242"/>
    </location>
</feature>
<evidence type="ECO:0000256" key="4">
    <source>
        <dbReference type="ARBA" id="ARBA00022833"/>
    </source>
</evidence>
<keyword evidence="4 6" id="KW-0862">Zinc</keyword>
<keyword evidence="5 6" id="KW-0482">Metalloprotease</keyword>
<dbReference type="PANTHER" id="PTHR22726">
    <property type="entry name" value="METALLOENDOPEPTIDASE OMA1"/>
    <property type="match status" value="1"/>
</dbReference>
<dbReference type="GO" id="GO:0008237">
    <property type="term" value="F:metallopeptidase activity"/>
    <property type="evidence" value="ECO:0007669"/>
    <property type="project" value="UniProtKB-KW"/>
</dbReference>
<dbReference type="AlphaFoldDB" id="A0ABD3C3Y7"/>
<evidence type="ECO:0000313" key="9">
    <source>
        <dbReference type="EMBL" id="KAL3624486.1"/>
    </source>
</evidence>
<dbReference type="Proteomes" id="UP001632038">
    <property type="component" value="Unassembled WGS sequence"/>
</dbReference>
<evidence type="ECO:0000313" key="10">
    <source>
        <dbReference type="Proteomes" id="UP001632038"/>
    </source>
</evidence>
<name>A0ABD3C3Y7_9LAMI</name>
<dbReference type="PANTHER" id="PTHR22726:SF1">
    <property type="entry name" value="METALLOENDOPEPTIDASE OMA1, MITOCHONDRIAL"/>
    <property type="match status" value="1"/>
</dbReference>
<feature type="region of interest" description="Disordered" evidence="7">
    <location>
        <begin position="316"/>
        <end position="340"/>
    </location>
</feature>
<evidence type="ECO:0000256" key="3">
    <source>
        <dbReference type="ARBA" id="ARBA00022801"/>
    </source>
</evidence>
<comment type="cofactor">
    <cofactor evidence="6">
        <name>Zn(2+)</name>
        <dbReference type="ChEBI" id="CHEBI:29105"/>
    </cofactor>
    <text evidence="6">Binds 1 zinc ion per subunit.</text>
</comment>
<evidence type="ECO:0000259" key="8">
    <source>
        <dbReference type="Pfam" id="PF01435"/>
    </source>
</evidence>
<organism evidence="9 10">
    <name type="scientific">Castilleja foliolosa</name>
    <dbReference type="NCBI Taxonomy" id="1961234"/>
    <lineage>
        <taxon>Eukaryota</taxon>
        <taxon>Viridiplantae</taxon>
        <taxon>Streptophyta</taxon>
        <taxon>Embryophyta</taxon>
        <taxon>Tracheophyta</taxon>
        <taxon>Spermatophyta</taxon>
        <taxon>Magnoliopsida</taxon>
        <taxon>eudicotyledons</taxon>
        <taxon>Gunneridae</taxon>
        <taxon>Pentapetalae</taxon>
        <taxon>asterids</taxon>
        <taxon>lamiids</taxon>
        <taxon>Lamiales</taxon>
        <taxon>Orobanchaceae</taxon>
        <taxon>Pedicularideae</taxon>
        <taxon>Castillejinae</taxon>
        <taxon>Castilleja</taxon>
    </lineage>
</organism>
<dbReference type="GO" id="GO:0006508">
    <property type="term" value="P:proteolysis"/>
    <property type="evidence" value="ECO:0007669"/>
    <property type="project" value="UniProtKB-KW"/>
</dbReference>
<keyword evidence="3 6" id="KW-0378">Hydrolase</keyword>
<protein>
    <recommendedName>
        <fullName evidence="8">Peptidase M48 domain-containing protein</fullName>
    </recommendedName>
</protein>
<comment type="similarity">
    <text evidence="6">Belongs to the peptidase M48 family.</text>
</comment>
<evidence type="ECO:0000256" key="2">
    <source>
        <dbReference type="ARBA" id="ARBA00022723"/>
    </source>
</evidence>
<keyword evidence="2" id="KW-0479">Metal-binding</keyword>
<keyword evidence="1 6" id="KW-0645">Protease</keyword>
<proteinExistence type="inferred from homology"/>
<dbReference type="PROSITE" id="PS01032">
    <property type="entry name" value="PPM_1"/>
    <property type="match status" value="1"/>
</dbReference>
<accession>A0ABD3C3Y7</accession>
<reference evidence="10" key="1">
    <citation type="journal article" date="2024" name="IScience">
        <title>Strigolactones Initiate the Formation of Haustorium-like Structures in Castilleja.</title>
        <authorList>
            <person name="Buerger M."/>
            <person name="Peterson D."/>
            <person name="Chory J."/>
        </authorList>
    </citation>
    <scope>NUCLEOTIDE SEQUENCE [LARGE SCALE GENOMIC DNA]</scope>
</reference>
<evidence type="ECO:0000256" key="7">
    <source>
        <dbReference type="SAM" id="MobiDB-lite"/>
    </source>
</evidence>
<sequence length="340" mass="38624">MVLNSKHLNPPQKYQKLIKALVVTGIVKLAQFSGHMIGPILSRYHQNPQHLFSDLLMIYSVYSARLKYIPYSNKIRITFASCDKNEHSFNKLMHYHYYLMKNEKRILDPHSPEVARVMRVLTKIVQALNDGLRLRHDCRVSSANRVGCENRNEEIIVSKYGKDERRAPPEQSIEHLDGMNWEVAVVESDKFRATYHGNGKIVMHTEMLNSFDSDANLAFTLGHEVGHGVAMHMEGYSLDAVLPFAIIPWASSFWGPAIVLRLCDLVLYIGRRSIPDLDKSTSFFGVYDGHGANYAKLEGICEQYAGLVTIVEQMRMSQQGQSTPTDEHHPTRSSSTDDES</sequence>
<dbReference type="Pfam" id="PF01435">
    <property type="entry name" value="Peptidase_M48"/>
    <property type="match status" value="1"/>
</dbReference>
<comment type="caution">
    <text evidence="9">The sequence shown here is derived from an EMBL/GenBank/DDBJ whole genome shotgun (WGS) entry which is preliminary data.</text>
</comment>
<dbReference type="InterPro" id="IPR000222">
    <property type="entry name" value="PP2C_BS"/>
</dbReference>
<evidence type="ECO:0000256" key="1">
    <source>
        <dbReference type="ARBA" id="ARBA00022670"/>
    </source>
</evidence>